<comment type="caution">
    <text evidence="2">The sequence shown here is derived from an EMBL/GenBank/DDBJ whole genome shotgun (WGS) entry which is preliminary data.</text>
</comment>
<evidence type="ECO:0000313" key="3">
    <source>
        <dbReference type="Proteomes" id="UP000224634"/>
    </source>
</evidence>
<sequence length="196" mass="21998">MAMENKPTYPGDYLQALDNLLSAAQLEQLTKRYPPIFLFGYLMLPAVLKSTSEAFKDLDIAKSMTQGTLIAHELYFLEGSDIPVVIPSSSDDVGVDGLLVFDLDAEQRGWLYQFESNPSIELRHVRTQTRLADGSLRSLDAGAFIFKEDKRQALTKSTSRSWNIDSFLSSQLYRTMTRGYEASHSDSGLRSSEEPK</sequence>
<dbReference type="Pfam" id="PF06094">
    <property type="entry name" value="GGACT"/>
    <property type="match status" value="1"/>
</dbReference>
<dbReference type="EMBL" id="PDNA01000020">
    <property type="protein sequence ID" value="PGH23782.1"/>
    <property type="molecule type" value="Genomic_DNA"/>
</dbReference>
<dbReference type="Gene3D" id="3.10.490.10">
    <property type="entry name" value="Gamma-glutamyl cyclotransferase-like"/>
    <property type="match status" value="1"/>
</dbReference>
<evidence type="ECO:0000259" key="1">
    <source>
        <dbReference type="Pfam" id="PF06094"/>
    </source>
</evidence>
<proteinExistence type="predicted"/>
<protein>
    <recommendedName>
        <fullName evidence="1">Gamma-glutamylcyclotransferase AIG2-like domain-containing protein</fullName>
    </recommendedName>
</protein>
<feature type="domain" description="Gamma-glutamylcyclotransferase AIG2-like" evidence="1">
    <location>
        <begin position="36"/>
        <end position="163"/>
    </location>
</feature>
<keyword evidence="3" id="KW-1185">Reference proteome</keyword>
<dbReference type="InterPro" id="IPR009288">
    <property type="entry name" value="AIG2-like_dom"/>
</dbReference>
<dbReference type="Proteomes" id="UP000224634">
    <property type="component" value="Unassembled WGS sequence"/>
</dbReference>
<name>A0A2B7YSE0_POLH7</name>
<accession>A0A2B7YSE0</accession>
<dbReference type="AlphaFoldDB" id="A0A2B7YSE0"/>
<reference evidence="2 3" key="1">
    <citation type="submission" date="2017-10" db="EMBL/GenBank/DDBJ databases">
        <title>Comparative genomics in systemic dimorphic fungi from Ajellomycetaceae.</title>
        <authorList>
            <person name="Munoz J.F."/>
            <person name="Mcewen J.G."/>
            <person name="Clay O.K."/>
            <person name="Cuomo C.A."/>
        </authorList>
    </citation>
    <scope>NUCLEOTIDE SEQUENCE [LARGE SCALE GENOMIC DNA]</scope>
    <source>
        <strain evidence="2 3">UAMH7299</strain>
    </source>
</reference>
<dbReference type="OrthoDB" id="1044435at2759"/>
<organism evidence="2 3">
    <name type="scientific">Polytolypa hystricis (strain UAMH7299)</name>
    <dbReference type="NCBI Taxonomy" id="1447883"/>
    <lineage>
        <taxon>Eukaryota</taxon>
        <taxon>Fungi</taxon>
        <taxon>Dikarya</taxon>
        <taxon>Ascomycota</taxon>
        <taxon>Pezizomycotina</taxon>
        <taxon>Eurotiomycetes</taxon>
        <taxon>Eurotiomycetidae</taxon>
        <taxon>Onygenales</taxon>
        <taxon>Onygenales incertae sedis</taxon>
        <taxon>Polytolypa</taxon>
    </lineage>
</organism>
<evidence type="ECO:0000313" key="2">
    <source>
        <dbReference type="EMBL" id="PGH23782.1"/>
    </source>
</evidence>
<gene>
    <name evidence="2" type="ORF">AJ80_02212</name>
</gene>